<feature type="transmembrane region" description="Helical" evidence="5">
    <location>
        <begin position="12"/>
        <end position="38"/>
    </location>
</feature>
<keyword evidence="4" id="KW-0547">Nucleotide-binding</keyword>
<evidence type="ECO:0000256" key="2">
    <source>
        <dbReference type="ARBA" id="ARBA00022801"/>
    </source>
</evidence>
<dbReference type="GeneID" id="94293956"/>
<dbReference type="PANTHER" id="PTHR11782:SF127">
    <property type="entry name" value="NTPASE, ISOFORM F"/>
    <property type="match status" value="1"/>
</dbReference>
<dbReference type="Proteomes" id="UP000674318">
    <property type="component" value="Unassembled WGS sequence"/>
</dbReference>
<proteinExistence type="inferred from homology"/>
<organism evidence="6 7">
    <name type="scientific">Porcisia hertigi</name>
    <dbReference type="NCBI Taxonomy" id="2761500"/>
    <lineage>
        <taxon>Eukaryota</taxon>
        <taxon>Discoba</taxon>
        <taxon>Euglenozoa</taxon>
        <taxon>Kinetoplastea</taxon>
        <taxon>Metakinetoplastina</taxon>
        <taxon>Trypanosomatida</taxon>
        <taxon>Trypanosomatidae</taxon>
        <taxon>Leishmaniinae</taxon>
        <taxon>Porcisia</taxon>
    </lineage>
</organism>
<evidence type="ECO:0000256" key="3">
    <source>
        <dbReference type="PIRSR" id="PIRSR600407-1"/>
    </source>
</evidence>
<keyword evidence="2" id="KW-0378">Hydrolase</keyword>
<evidence type="ECO:0000313" key="6">
    <source>
        <dbReference type="EMBL" id="KAG5488356.1"/>
    </source>
</evidence>
<protein>
    <recommendedName>
        <fullName evidence="8">Nucleoside phosphatase</fullName>
    </recommendedName>
</protein>
<dbReference type="RefSeq" id="XP_067752179.1">
    <property type="nucleotide sequence ID" value="XM_067903879.1"/>
</dbReference>
<comment type="caution">
    <text evidence="6">The sequence shown here is derived from an EMBL/GenBank/DDBJ whole genome shotgun (WGS) entry which is preliminary data.</text>
</comment>
<evidence type="ECO:0008006" key="8">
    <source>
        <dbReference type="Google" id="ProtNLM"/>
    </source>
</evidence>
<comment type="similarity">
    <text evidence="1">Belongs to the GDA1/CD39 NTPase family.</text>
</comment>
<keyword evidence="5" id="KW-0472">Membrane</keyword>
<evidence type="ECO:0000256" key="1">
    <source>
        <dbReference type="ARBA" id="ARBA00009283"/>
    </source>
</evidence>
<feature type="binding site" evidence="4">
    <location>
        <begin position="375"/>
        <end position="379"/>
    </location>
    <ligand>
        <name>ATP</name>
        <dbReference type="ChEBI" id="CHEBI:30616"/>
    </ligand>
</feature>
<evidence type="ECO:0000256" key="5">
    <source>
        <dbReference type="SAM" id="Phobius"/>
    </source>
</evidence>
<dbReference type="PROSITE" id="PS01238">
    <property type="entry name" value="GDA1_CD39_NTPASE"/>
    <property type="match status" value="1"/>
</dbReference>
<reference evidence="6 7" key="1">
    <citation type="submission" date="2021-02" db="EMBL/GenBank/DDBJ databases">
        <title>Porcisia hertigi Genome sequencing and assembly.</title>
        <authorList>
            <person name="Almutairi H."/>
            <person name="Gatherer D."/>
        </authorList>
    </citation>
    <scope>NUCLEOTIDE SEQUENCE [LARGE SCALE GENOMIC DNA]</scope>
    <source>
        <strain evidence="6 7">C119</strain>
    </source>
</reference>
<feature type="active site" description="Proton acceptor" evidence="3">
    <location>
        <position position="342"/>
    </location>
</feature>
<dbReference type="Pfam" id="PF01150">
    <property type="entry name" value="GDA1_CD39"/>
    <property type="match status" value="1"/>
</dbReference>
<dbReference type="OrthoDB" id="6372431at2759"/>
<keyword evidence="7" id="KW-1185">Reference proteome</keyword>
<dbReference type="Gene3D" id="3.30.420.40">
    <property type="match status" value="1"/>
</dbReference>
<dbReference type="EMBL" id="JAFJZO010000041">
    <property type="protein sequence ID" value="KAG5488356.1"/>
    <property type="molecule type" value="Genomic_DNA"/>
</dbReference>
<gene>
    <name evidence="6" type="ORF">JKF63_07951</name>
</gene>
<dbReference type="Gene3D" id="3.30.420.150">
    <property type="entry name" value="Exopolyphosphatase. Domain 2"/>
    <property type="match status" value="1"/>
</dbReference>
<dbReference type="InterPro" id="IPR000407">
    <property type="entry name" value="GDA1_CD39_NTPase"/>
</dbReference>
<dbReference type="PANTHER" id="PTHR11782">
    <property type="entry name" value="ADENOSINE/GUANOSINE DIPHOSPHATASE"/>
    <property type="match status" value="1"/>
</dbReference>
<dbReference type="AlphaFoldDB" id="A0A836H7S6"/>
<dbReference type="GO" id="GO:0005524">
    <property type="term" value="F:ATP binding"/>
    <property type="evidence" value="ECO:0007669"/>
    <property type="project" value="UniProtKB-KW"/>
</dbReference>
<keyword evidence="5" id="KW-0812">Transmembrane</keyword>
<evidence type="ECO:0000256" key="4">
    <source>
        <dbReference type="PIRSR" id="PIRSR600407-2"/>
    </source>
</evidence>
<dbReference type="KEGG" id="phet:94293956"/>
<keyword evidence="5" id="KW-1133">Transmembrane helix</keyword>
<keyword evidence="4" id="KW-0067">ATP-binding</keyword>
<evidence type="ECO:0000313" key="7">
    <source>
        <dbReference type="Proteomes" id="UP000674318"/>
    </source>
</evidence>
<name>A0A836H7S6_9TRYP</name>
<accession>A0A836H7S6</accession>
<sequence length="696" mass="75739">MAKKSRAKLGELTVGVNVVVLGLVFILFATFLCFAFGVGCHAAKRRQAHDVQLAEIAVSSNEKLLARCRQDNAALQSNVLASAQAIRELMQRKEDLFRMISIDRERAASSRGLLRACRDALAEGRRILSGAASQKPTLYIQWLQARRRNLGVEHEKLTEDSLGADQHRRQDDIRALQRAITEEMRAQTDAARRVATNGDVCTNSTVRYSVVFDIGSTGNRVHVYKYAIRGTGDTAAVTRDVLSESDLVEELFELNHVALSKLANPVLEAPGVLSDLFLKAEAYVPAELQVCTPIEFKATAGLRMLGAEAAAKILAGIREHYRHEVFWLRGEAPVRILDGREEGPLAWLAVNFLLGAFNTSTAVAVSTVAIIDIGGGSTQIVFEPGEEMFNTVHPDFRYLASFANRHVRAYQHSYEGYGLHAATRELLVNIQGKREEKPGGGAIRATMTASTRAPEKAGGSCSLSPLSAGNMATDEDNVDGVTNLLPPPPRDEEAVVAFPCFAVGYEDSLGVKNTKYGASGKPVTLPNLQGCASLFRDRLLKRVGMSCKATHCGIAGVPQPPLARFTGDIYAFSFLFDLLRLANSSLLPTGAVVSDEKFEVKLADIANVAEGHCAALSLTRITERTAKGDLSSLKPEYECMYYSYVYALLRYGYEVPEDRVLHVAKKIGGYETAWSLGASLLSFTQIVSPRSGHGAQ</sequence>
<dbReference type="GO" id="GO:0016787">
    <property type="term" value="F:hydrolase activity"/>
    <property type="evidence" value="ECO:0007669"/>
    <property type="project" value="UniProtKB-KW"/>
</dbReference>